<feature type="transmembrane region" description="Helical" evidence="1">
    <location>
        <begin position="185"/>
        <end position="210"/>
    </location>
</feature>
<dbReference type="AlphaFoldDB" id="A0A8F9TVC6"/>
<keyword evidence="1" id="KW-1133">Transmembrane helix</keyword>
<evidence type="ECO:0000256" key="1">
    <source>
        <dbReference type="SAM" id="Phobius"/>
    </source>
</evidence>
<dbReference type="EMBL" id="CP080507">
    <property type="protein sequence ID" value="QYM79801.1"/>
    <property type="molecule type" value="Genomic_DNA"/>
</dbReference>
<feature type="transmembrane region" description="Helical" evidence="1">
    <location>
        <begin position="222"/>
        <end position="245"/>
    </location>
</feature>
<feature type="transmembrane region" description="Helical" evidence="1">
    <location>
        <begin position="49"/>
        <end position="72"/>
    </location>
</feature>
<evidence type="ECO:0000313" key="2">
    <source>
        <dbReference type="EMBL" id="QYM79801.1"/>
    </source>
</evidence>
<dbReference type="Proteomes" id="UP000825051">
    <property type="component" value="Chromosome"/>
</dbReference>
<protein>
    <recommendedName>
        <fullName evidence="4">Quinol:cytochrome c oxidoreductase quinone-binding subunit 2</fullName>
    </recommendedName>
</protein>
<reference evidence="2" key="1">
    <citation type="submission" date="2021-08" db="EMBL/GenBank/DDBJ databases">
        <title>Genome of a novel bacterium of the phylum Verrucomicrobia, Oleiharenicola sp. KSB-15.</title>
        <authorList>
            <person name="Chung J.-H."/>
            <person name="Ahn J.-H."/>
            <person name="Yoon Y."/>
            <person name="Kim D.-Y."/>
            <person name="An S.-H."/>
            <person name="Park I."/>
            <person name="Yeon J."/>
        </authorList>
    </citation>
    <scope>NUCLEOTIDE SEQUENCE</scope>
    <source>
        <strain evidence="2">KSB-15</strain>
    </source>
</reference>
<feature type="transmembrane region" description="Helical" evidence="1">
    <location>
        <begin position="311"/>
        <end position="333"/>
    </location>
</feature>
<dbReference type="PANTHER" id="PTHR43044:SF1">
    <property type="entry name" value="QUINOL:CYTOCHROME C OXIDOREDUCTASE QUINONE-BINDING SUBUNIT 2"/>
    <property type="match status" value="1"/>
</dbReference>
<feature type="transmembrane region" description="Helical" evidence="1">
    <location>
        <begin position="25"/>
        <end position="43"/>
    </location>
</feature>
<dbReference type="RefSeq" id="WP_220164134.1">
    <property type="nucleotide sequence ID" value="NZ_CP080507.1"/>
</dbReference>
<gene>
    <name evidence="2" type="ORF">K0B96_04055</name>
</gene>
<evidence type="ECO:0000313" key="3">
    <source>
        <dbReference type="Proteomes" id="UP000825051"/>
    </source>
</evidence>
<keyword evidence="1" id="KW-0812">Transmembrane</keyword>
<keyword evidence="1" id="KW-0472">Membrane</keyword>
<evidence type="ECO:0008006" key="4">
    <source>
        <dbReference type="Google" id="ProtNLM"/>
    </source>
</evidence>
<feature type="transmembrane region" description="Helical" evidence="1">
    <location>
        <begin position="143"/>
        <end position="164"/>
    </location>
</feature>
<organism evidence="2 3">
    <name type="scientific">Horticoccus luteus</name>
    <dbReference type="NCBI Taxonomy" id="2862869"/>
    <lineage>
        <taxon>Bacteria</taxon>
        <taxon>Pseudomonadati</taxon>
        <taxon>Verrucomicrobiota</taxon>
        <taxon>Opitutia</taxon>
        <taxon>Opitutales</taxon>
        <taxon>Opitutaceae</taxon>
        <taxon>Horticoccus</taxon>
    </lineage>
</organism>
<dbReference type="KEGG" id="ole:K0B96_04055"/>
<accession>A0A8F9TVC6</accession>
<feature type="transmembrane region" description="Helical" evidence="1">
    <location>
        <begin position="266"/>
        <end position="286"/>
    </location>
</feature>
<name>A0A8F9TVC6_9BACT</name>
<sequence>MSTHAESAPTTLVPAASPAAGATKALGIGIIGLVLTALGLFVSDLRSVAFSYLVGISYWTAIAIGMLMMIMIHHVFDASWSVVIRRQWEHGIASFKWLLLLFLPLLIVTFWKPGSVWPWTDLSHVISNGETVGHDPLYLKKSAFLSIKALFGATVVFYLLWWWLSARLRKASFTQDSDGDPRWTLMNRVTSAAGIPIGAITLTAAAIYWIKSLEYHWFSTMYGVWFFANCVRGALCVGVVIMVWLQRRGEYRGVLNTNHYHSIGQLMLAFTVFWAYVTFAQYFLIWNANVPEETFWYNIRELNQDGHTNQWWWVGLAILFGHFVIPFLLLLSYRYKVTPVIIRRIAYGILASILLDLCYNVLPALRDSHDNPQPFLSIRLLWVATSVVGIGGVCVWAYLRSFATTKLIPIRDPRIGESLTHHE</sequence>
<feature type="transmembrane region" description="Helical" evidence="1">
    <location>
        <begin position="93"/>
        <end position="111"/>
    </location>
</feature>
<keyword evidence="3" id="KW-1185">Reference proteome</keyword>
<dbReference type="PANTHER" id="PTHR43044">
    <property type="match status" value="1"/>
</dbReference>
<feature type="transmembrane region" description="Helical" evidence="1">
    <location>
        <begin position="377"/>
        <end position="399"/>
    </location>
</feature>
<feature type="transmembrane region" description="Helical" evidence="1">
    <location>
        <begin position="345"/>
        <end position="365"/>
    </location>
</feature>
<proteinExistence type="predicted"/>